<keyword evidence="6" id="KW-1185">Reference proteome</keyword>
<accession>A0A4R0MI15</accession>
<dbReference type="InterPro" id="IPR036962">
    <property type="entry name" value="Glyco_hydro_3_N_sf"/>
</dbReference>
<dbReference type="Pfam" id="PF01915">
    <property type="entry name" value="Glyco_hydro_3_C"/>
    <property type="match status" value="1"/>
</dbReference>
<keyword evidence="2" id="KW-0378">Hydrolase</keyword>
<dbReference type="InterPro" id="IPR026891">
    <property type="entry name" value="Fn3-like"/>
</dbReference>
<dbReference type="Gene3D" id="3.20.20.300">
    <property type="entry name" value="Glycoside hydrolase, family 3, N-terminal domain"/>
    <property type="match status" value="1"/>
</dbReference>
<dbReference type="SUPFAM" id="SSF52279">
    <property type="entry name" value="Beta-D-glucan exohydrolase, C-terminal domain"/>
    <property type="match status" value="1"/>
</dbReference>
<evidence type="ECO:0000259" key="4">
    <source>
        <dbReference type="SMART" id="SM01217"/>
    </source>
</evidence>
<dbReference type="GO" id="GO:0008422">
    <property type="term" value="F:beta-glucosidase activity"/>
    <property type="evidence" value="ECO:0007669"/>
    <property type="project" value="UniProtKB-ARBA"/>
</dbReference>
<feature type="signal peptide" evidence="3">
    <location>
        <begin position="1"/>
        <end position="23"/>
    </location>
</feature>
<dbReference type="Pfam" id="PF14310">
    <property type="entry name" value="Fn3-like"/>
    <property type="match status" value="1"/>
</dbReference>
<keyword evidence="3" id="KW-0732">Signal</keyword>
<evidence type="ECO:0000313" key="5">
    <source>
        <dbReference type="EMBL" id="TCC86181.1"/>
    </source>
</evidence>
<evidence type="ECO:0000256" key="3">
    <source>
        <dbReference type="SAM" id="SignalP"/>
    </source>
</evidence>
<dbReference type="Gene3D" id="2.60.40.10">
    <property type="entry name" value="Immunoglobulins"/>
    <property type="match status" value="1"/>
</dbReference>
<dbReference type="FunFam" id="2.60.40.10:FF:000495">
    <property type="entry name" value="Periplasmic beta-glucosidase"/>
    <property type="match status" value="1"/>
</dbReference>
<dbReference type="EMBL" id="SJSM01000029">
    <property type="protein sequence ID" value="TCC86181.1"/>
    <property type="molecule type" value="Genomic_DNA"/>
</dbReference>
<dbReference type="OrthoDB" id="9758670at2"/>
<sequence length="740" mass="81648">MLMRLIKFVLFFFTALQLLSAQAQEKSGYIPLTQQERQKVEVLLSKMTLEEKAHQLASFYPNANKRLNIPHMQAGECLHGVVAAGTTSFPQAISIASSWDPSLVERVSTVIAKEARALGIHHCYTPMLGVLRDARWGRFEEGYAEDAYLVSKIGAAFINGLQGRGKDRFGKDRVVATAKHFVADSEPLLGANGAAVEISLRSLHEVHLPPFRAAVEEAQVGSVMPAHHTLNGVPCHINTYTLNDVFRKEYGFNGLGVSDNNDLRWVQDRLFATETREETIRKALEAGVHTELAFKQTWADKRMYGPPLVAAVKSGEVPVKLLDNAVRKVLEFKIALHLDEEENPLGKEMTELQKGTKDADVNADVFFSQIDGSLSSPRSNYKTVLNNPAHDALALEAARKSLILLKNNNLLPFKKSQFKKIAVIGPNADTIRLGTYSTQQPKHFITVKQGIEKAVGKNAQVLYAKGTDIQHPKDVQIAEAVAIAKEADVCILVLGDDDKTVMENVDRDDISLPGDQDKLMQAIMATGKPVVLVLLHGRPAAIQWAKDHVPAILDGWFLGQETGTVIAEAIFGDINPSGKLTVTFPRNVGQVPAFYNTLIPGRPRMMWGTVEGATYPFGYGLSYTQFKYGEVKLSKASMKANESVFAEVEVTNTGKMAGDEIVQLYLRDDISSLARPIKELKGFKRISLRPGEAQKVSLPISSRALEFWKDGKWITEPGSFTVMMGPNSEELKTIKLQLVH</sequence>
<organism evidence="5 6">
    <name type="scientific">Pedobacter hiemivivus</name>
    <dbReference type="NCBI Taxonomy" id="2530454"/>
    <lineage>
        <taxon>Bacteria</taxon>
        <taxon>Pseudomonadati</taxon>
        <taxon>Bacteroidota</taxon>
        <taxon>Sphingobacteriia</taxon>
        <taxon>Sphingobacteriales</taxon>
        <taxon>Sphingobacteriaceae</taxon>
        <taxon>Pedobacter</taxon>
    </lineage>
</organism>
<feature type="domain" description="Fibronectin type III-like" evidence="4">
    <location>
        <begin position="660"/>
        <end position="728"/>
    </location>
</feature>
<comment type="similarity">
    <text evidence="1">Belongs to the glycosyl hydrolase 3 family.</text>
</comment>
<dbReference type="Proteomes" id="UP000291117">
    <property type="component" value="Unassembled WGS sequence"/>
</dbReference>
<dbReference type="InterPro" id="IPR017853">
    <property type="entry name" value="GH"/>
</dbReference>
<dbReference type="PRINTS" id="PR00133">
    <property type="entry name" value="GLHYDRLASE3"/>
</dbReference>
<evidence type="ECO:0000256" key="1">
    <source>
        <dbReference type="ARBA" id="ARBA00005336"/>
    </source>
</evidence>
<dbReference type="SUPFAM" id="SSF51445">
    <property type="entry name" value="(Trans)glycosidases"/>
    <property type="match status" value="1"/>
</dbReference>
<proteinExistence type="inferred from homology"/>
<evidence type="ECO:0000256" key="2">
    <source>
        <dbReference type="ARBA" id="ARBA00022801"/>
    </source>
</evidence>
<feature type="chain" id="PRO_5020595203" evidence="3">
    <location>
        <begin position="24"/>
        <end position="740"/>
    </location>
</feature>
<dbReference type="GO" id="GO:0005975">
    <property type="term" value="P:carbohydrate metabolic process"/>
    <property type="evidence" value="ECO:0007669"/>
    <property type="project" value="InterPro"/>
</dbReference>
<dbReference type="InterPro" id="IPR013783">
    <property type="entry name" value="Ig-like_fold"/>
</dbReference>
<evidence type="ECO:0000313" key="6">
    <source>
        <dbReference type="Proteomes" id="UP000291117"/>
    </source>
</evidence>
<dbReference type="PANTHER" id="PTHR42715">
    <property type="entry name" value="BETA-GLUCOSIDASE"/>
    <property type="match status" value="1"/>
</dbReference>
<dbReference type="SMART" id="SM01217">
    <property type="entry name" value="Fn3_like"/>
    <property type="match status" value="1"/>
</dbReference>
<dbReference type="Gene3D" id="3.40.50.1700">
    <property type="entry name" value="Glycoside hydrolase family 3 C-terminal domain"/>
    <property type="match status" value="1"/>
</dbReference>
<dbReference type="InterPro" id="IPR001764">
    <property type="entry name" value="Glyco_hydro_3_N"/>
</dbReference>
<dbReference type="PANTHER" id="PTHR42715:SF10">
    <property type="entry name" value="BETA-GLUCOSIDASE"/>
    <property type="match status" value="1"/>
</dbReference>
<protein>
    <submittedName>
        <fullName evidence="5">Beta-glucosidase</fullName>
    </submittedName>
</protein>
<comment type="caution">
    <text evidence="5">The sequence shown here is derived from an EMBL/GenBank/DDBJ whole genome shotgun (WGS) entry which is preliminary data.</text>
</comment>
<dbReference type="InterPro" id="IPR036881">
    <property type="entry name" value="Glyco_hydro_3_C_sf"/>
</dbReference>
<dbReference type="AlphaFoldDB" id="A0A4R0MI15"/>
<dbReference type="InterPro" id="IPR050288">
    <property type="entry name" value="Cellulose_deg_GH3"/>
</dbReference>
<name>A0A4R0MI15_9SPHI</name>
<reference evidence="5 6" key="1">
    <citation type="submission" date="2019-02" db="EMBL/GenBank/DDBJ databases">
        <title>Pedobacter sp. RP-3-8 sp. nov., isolated from Arctic soil.</title>
        <authorList>
            <person name="Dahal R.H."/>
        </authorList>
    </citation>
    <scope>NUCLEOTIDE SEQUENCE [LARGE SCALE GENOMIC DNA]</scope>
    <source>
        <strain evidence="5 6">RP-3-8</strain>
    </source>
</reference>
<dbReference type="InterPro" id="IPR002772">
    <property type="entry name" value="Glyco_hydro_3_C"/>
</dbReference>
<dbReference type="Pfam" id="PF00933">
    <property type="entry name" value="Glyco_hydro_3"/>
    <property type="match status" value="1"/>
</dbReference>
<gene>
    <name evidence="5" type="ORF">EZ444_24400</name>
</gene>